<evidence type="ECO:0008006" key="3">
    <source>
        <dbReference type="Google" id="ProtNLM"/>
    </source>
</evidence>
<dbReference type="EMBL" id="LR899013">
    <property type="protein sequence ID" value="CAD7090204.1"/>
    <property type="molecule type" value="Genomic_DNA"/>
</dbReference>
<dbReference type="AlphaFoldDB" id="A0A7R8V224"/>
<keyword evidence="2" id="KW-1185">Reference proteome</keyword>
<proteinExistence type="predicted"/>
<dbReference type="InterPro" id="IPR021917">
    <property type="entry name" value="Unchr_Zn-peptidase-like"/>
</dbReference>
<name>A0A7R8V224_HERIL</name>
<reference evidence="1 2" key="1">
    <citation type="submission" date="2020-11" db="EMBL/GenBank/DDBJ databases">
        <authorList>
            <person name="Wallbank WR R."/>
            <person name="Pardo Diaz C."/>
            <person name="Kozak K."/>
            <person name="Martin S."/>
            <person name="Jiggins C."/>
            <person name="Moest M."/>
            <person name="Warren A I."/>
            <person name="Generalovic N T."/>
            <person name="Byers J.R.P. K."/>
            <person name="Montejo-Kovacevich G."/>
            <person name="Yen C E."/>
        </authorList>
    </citation>
    <scope>NUCLEOTIDE SEQUENCE [LARGE SCALE GENOMIC DNA]</scope>
</reference>
<dbReference type="InParanoid" id="A0A7R8V224"/>
<evidence type="ECO:0000313" key="1">
    <source>
        <dbReference type="EMBL" id="CAD7090204.1"/>
    </source>
</evidence>
<accession>A0A7R8V224</accession>
<protein>
    <recommendedName>
        <fullName evidence="3">Zinc metalloproteinase</fullName>
    </recommendedName>
</protein>
<sequence>MTGCGLHHEVFTANLKNDEIIGHQVVVIRGTVTGGICDAGRGEVLDTETGIRRDFQLTKGNVFKVLWSLRAGTNRIRINYCTATVNFNLIYHETANQYRVQPLYIVCQGHDGHFNEESGKSNSPEEACKKIVLGLKLVQCLYAEKLLEHDQSRKTFTLIENCHIFRSKLSAEAAKKLDENALWNEFARELLNSEFGEDEKLKFVAFIGCTEYEEIADGDYSYENIKRHTKAQANLGGGGLALFGSGYLYCWPSEFDDILPYFENSKRIDLKNFLDDSNYRRTYGGCYATTIGAVCHELGHIFDLGHTEEGIMGNGFDYVNLVFTSKHLTEDLPNRIIDSTNQKDRRLTAIKRPGKFLQKYHEQKTGDSTFFTRNCAIILSLHRWINPENSLYSETDTIELSEYPLSVSCTSSHLRLIEIRDKQSNLVVDYQELGVSSAAAGELRSVNLSNRLDPSRHSLFVITSNGSSKFFA</sequence>
<dbReference type="PANTHER" id="PTHR21054">
    <property type="entry name" value="ZINC METALLOPROTEINASE-RELATED"/>
    <property type="match status" value="1"/>
</dbReference>
<gene>
    <name evidence="1" type="ORF">HERILL_LOCUS12701</name>
</gene>
<dbReference type="OMA" id="GHFYAWP"/>
<evidence type="ECO:0000313" key="2">
    <source>
        <dbReference type="Proteomes" id="UP000594454"/>
    </source>
</evidence>
<dbReference type="Pfam" id="PF12044">
    <property type="entry name" value="Metallopep"/>
    <property type="match status" value="1"/>
</dbReference>
<dbReference type="Proteomes" id="UP000594454">
    <property type="component" value="Chromosome 5"/>
</dbReference>
<organism evidence="1 2">
    <name type="scientific">Hermetia illucens</name>
    <name type="common">Black soldier fly</name>
    <dbReference type="NCBI Taxonomy" id="343691"/>
    <lineage>
        <taxon>Eukaryota</taxon>
        <taxon>Metazoa</taxon>
        <taxon>Ecdysozoa</taxon>
        <taxon>Arthropoda</taxon>
        <taxon>Hexapoda</taxon>
        <taxon>Insecta</taxon>
        <taxon>Pterygota</taxon>
        <taxon>Neoptera</taxon>
        <taxon>Endopterygota</taxon>
        <taxon>Diptera</taxon>
        <taxon>Brachycera</taxon>
        <taxon>Stratiomyomorpha</taxon>
        <taxon>Stratiomyidae</taxon>
        <taxon>Hermetiinae</taxon>
        <taxon>Hermetia</taxon>
    </lineage>
</organism>
<dbReference type="InterPro" id="IPR053002">
    <property type="entry name" value="Metalloproteinase_M10B"/>
</dbReference>
<dbReference type="PANTHER" id="PTHR21054:SF2">
    <property type="entry name" value="MIP04191P"/>
    <property type="match status" value="1"/>
</dbReference>
<dbReference type="OrthoDB" id="74460at2759"/>